<keyword evidence="2" id="KW-1185">Reference proteome</keyword>
<organism evidence="1 2">
    <name type="scientific">Sinorhizobium terangae</name>
    <dbReference type="NCBI Taxonomy" id="110322"/>
    <lineage>
        <taxon>Bacteria</taxon>
        <taxon>Pseudomonadati</taxon>
        <taxon>Pseudomonadota</taxon>
        <taxon>Alphaproteobacteria</taxon>
        <taxon>Hyphomicrobiales</taxon>
        <taxon>Rhizobiaceae</taxon>
        <taxon>Sinorhizobium/Ensifer group</taxon>
        <taxon>Sinorhizobium</taxon>
    </lineage>
</organism>
<reference evidence="1 2" key="1">
    <citation type="journal article" date="2013" name="Genome Biol.">
        <title>Comparative genomics of the core and accessory genomes of 48 Sinorhizobium strains comprising five genospecies.</title>
        <authorList>
            <person name="Sugawara M."/>
            <person name="Epstein B."/>
            <person name="Badgley B.D."/>
            <person name="Unno T."/>
            <person name="Xu L."/>
            <person name="Reese J."/>
            <person name="Gyaneshwar P."/>
            <person name="Denny R."/>
            <person name="Mudge J."/>
            <person name="Bharti A.K."/>
            <person name="Farmer A.D."/>
            <person name="May G.D."/>
            <person name="Woodward J.E."/>
            <person name="Medigue C."/>
            <person name="Vallenet D."/>
            <person name="Lajus A."/>
            <person name="Rouy Z."/>
            <person name="Martinez-Vaz B."/>
            <person name="Tiffin P."/>
            <person name="Young N.D."/>
            <person name="Sadowsky M.J."/>
        </authorList>
    </citation>
    <scope>NUCLEOTIDE SEQUENCE [LARGE SCALE GENOMIC DNA]</scope>
    <source>
        <strain evidence="1 2">USDA4894</strain>
    </source>
</reference>
<dbReference type="RefSeq" id="WP_153437494.1">
    <property type="nucleotide sequence ID" value="NZ_CP121659.1"/>
</dbReference>
<proteinExistence type="predicted"/>
<name>A0A6N7LCI5_SINTE</name>
<dbReference type="EMBL" id="WITC01000031">
    <property type="protein sequence ID" value="MQX14414.1"/>
    <property type="molecule type" value="Genomic_DNA"/>
</dbReference>
<evidence type="ECO:0000313" key="1">
    <source>
        <dbReference type="EMBL" id="MQX14414.1"/>
    </source>
</evidence>
<sequence>MLPQILQFGEERAEFDAAFVRDRVGELEIELLGEGQTSADENFFGLATVGRA</sequence>
<dbReference type="Proteomes" id="UP000439983">
    <property type="component" value="Unassembled WGS sequence"/>
</dbReference>
<protein>
    <submittedName>
        <fullName evidence="1">Uncharacterized protein</fullName>
    </submittedName>
</protein>
<gene>
    <name evidence="1" type="ORF">GHK62_06445</name>
</gene>
<comment type="caution">
    <text evidence="1">The sequence shown here is derived from an EMBL/GenBank/DDBJ whole genome shotgun (WGS) entry which is preliminary data.</text>
</comment>
<evidence type="ECO:0000313" key="2">
    <source>
        <dbReference type="Proteomes" id="UP000439983"/>
    </source>
</evidence>
<accession>A0A6N7LCI5</accession>
<dbReference type="AlphaFoldDB" id="A0A6N7LCI5"/>